<accession>A0A840DLQ5</accession>
<evidence type="ECO:0000313" key="13">
    <source>
        <dbReference type="EMBL" id="MCS4159208.1"/>
    </source>
</evidence>
<organism evidence="11 14">
    <name type="scientific">Salinibacter ruber</name>
    <dbReference type="NCBI Taxonomy" id="146919"/>
    <lineage>
        <taxon>Bacteria</taxon>
        <taxon>Pseudomonadati</taxon>
        <taxon>Rhodothermota</taxon>
        <taxon>Rhodothermia</taxon>
        <taxon>Rhodothermales</taxon>
        <taxon>Salinibacteraceae</taxon>
        <taxon>Salinibacter</taxon>
    </lineage>
</organism>
<dbReference type="EMBL" id="JANUBB010000009">
    <property type="protein sequence ID" value="MCS3952447.1"/>
    <property type="molecule type" value="Genomic_DNA"/>
</dbReference>
<dbReference type="InterPro" id="IPR006641">
    <property type="entry name" value="YqgF/RNaseH-like_dom"/>
</dbReference>
<evidence type="ECO:0000313" key="8">
    <source>
        <dbReference type="EMBL" id="MCS3710033.1"/>
    </source>
</evidence>
<reference evidence="11" key="1">
    <citation type="submission" date="2022-08" db="EMBL/GenBank/DDBJ databases">
        <title>Genomic Encyclopedia of Type Strains, Phase V (KMG-V): Genome sequencing to study the core and pangenomes of soil and plant-associated prokaryotes.</title>
        <authorList>
            <person name="Whitman W."/>
        </authorList>
    </citation>
    <scope>NUCLEOTIDE SEQUENCE</scope>
    <source>
        <strain evidence="7">0</strain>
        <strain evidence="9">SP2016B</strain>
        <strain evidence="10">SP2017</strain>
        <strain evidence="13">SP3002</strain>
        <strain evidence="11">SP3012</strain>
        <strain evidence="12">SP3026</strain>
        <strain evidence="8">SP3049</strain>
    </source>
</reference>
<dbReference type="GO" id="GO:0004518">
    <property type="term" value="F:nuclease activity"/>
    <property type="evidence" value="ECO:0007669"/>
    <property type="project" value="UniProtKB-KW"/>
</dbReference>
<proteinExistence type="inferred from homology"/>
<dbReference type="EMBL" id="JANUAU010000011">
    <property type="protein sequence ID" value="MCS3678981.1"/>
    <property type="molecule type" value="Genomic_DNA"/>
</dbReference>
<dbReference type="CDD" id="cd16964">
    <property type="entry name" value="YqgF"/>
    <property type="match status" value="1"/>
</dbReference>
<comment type="function">
    <text evidence="5">Could be a nuclease involved in processing of the 5'-end of pre-16S rRNA.</text>
</comment>
<evidence type="ECO:0000256" key="1">
    <source>
        <dbReference type="ARBA" id="ARBA00022490"/>
    </source>
</evidence>
<dbReference type="EMBL" id="JANUBF010000022">
    <property type="protein sequence ID" value="MCS4037621.1"/>
    <property type="molecule type" value="Genomic_DNA"/>
</dbReference>
<dbReference type="Proteomes" id="UP001155040">
    <property type="component" value="Unassembled WGS sequence"/>
</dbReference>
<evidence type="ECO:0000313" key="11">
    <source>
        <dbReference type="EMBL" id="MCS4037621.1"/>
    </source>
</evidence>
<dbReference type="Pfam" id="PF03652">
    <property type="entry name" value="RuvX"/>
    <property type="match status" value="1"/>
</dbReference>
<dbReference type="SUPFAM" id="SSF53098">
    <property type="entry name" value="Ribonuclease H-like"/>
    <property type="match status" value="1"/>
</dbReference>
<gene>
    <name evidence="12" type="ORF">GGP45_003381</name>
    <name evidence="8" type="ORF">GGP61_001637</name>
    <name evidence="7" type="ORF">GGP71_002924</name>
    <name evidence="9" type="ORF">GGP82_003306</name>
    <name evidence="10" type="ORF">GGP83_002414</name>
    <name evidence="13" type="ORF">GGP99_003195</name>
    <name evidence="11" type="ORF">GGQ01_002704</name>
</gene>
<dbReference type="EMBL" id="JANUAE010000005">
    <property type="protein sequence ID" value="MCS3710033.1"/>
    <property type="molecule type" value="Genomic_DNA"/>
</dbReference>
<evidence type="ECO:0000313" key="10">
    <source>
        <dbReference type="EMBL" id="MCS3952447.1"/>
    </source>
</evidence>
<evidence type="ECO:0000256" key="2">
    <source>
        <dbReference type="ARBA" id="ARBA00022517"/>
    </source>
</evidence>
<comment type="caution">
    <text evidence="11">The sequence shown here is derived from an EMBL/GenBank/DDBJ whole genome shotgun (WGS) entry which is preliminary data.</text>
</comment>
<evidence type="ECO:0000313" key="9">
    <source>
        <dbReference type="EMBL" id="MCS3866726.1"/>
    </source>
</evidence>
<dbReference type="GO" id="GO:0005829">
    <property type="term" value="C:cytosol"/>
    <property type="evidence" value="ECO:0007669"/>
    <property type="project" value="TreeGrafter"/>
</dbReference>
<dbReference type="RefSeq" id="WP_011403824.1">
    <property type="nucleotide sequence ID" value="NZ_CALTRY010000003.1"/>
</dbReference>
<feature type="domain" description="YqgF/RNase H-like" evidence="6">
    <location>
        <begin position="8"/>
        <end position="106"/>
    </location>
</feature>
<dbReference type="GeneID" id="83727993"/>
<dbReference type="EMBL" id="JANTYZ010000019">
    <property type="protein sequence ID" value="MCS3866726.1"/>
    <property type="molecule type" value="Genomic_DNA"/>
</dbReference>
<dbReference type="EMBL" id="JANTZM010000020">
    <property type="protein sequence ID" value="MCS4159208.1"/>
    <property type="molecule type" value="Genomic_DNA"/>
</dbReference>
<comment type="similarity">
    <text evidence="5">Belongs to the YqgF HJR family.</text>
</comment>
<dbReference type="PANTHER" id="PTHR33317">
    <property type="entry name" value="POLYNUCLEOTIDYL TRANSFERASE, RIBONUCLEASE H-LIKE SUPERFAMILY PROTEIN"/>
    <property type="match status" value="1"/>
</dbReference>
<dbReference type="Proteomes" id="UP001155057">
    <property type="component" value="Unassembled WGS sequence"/>
</dbReference>
<name>A0A840DLQ5_9BACT</name>
<dbReference type="InterPro" id="IPR012337">
    <property type="entry name" value="RNaseH-like_sf"/>
</dbReference>
<evidence type="ECO:0000259" key="6">
    <source>
        <dbReference type="SMART" id="SM00732"/>
    </source>
</evidence>
<dbReference type="Proteomes" id="UP001155027">
    <property type="component" value="Unassembled WGS sequence"/>
</dbReference>
<dbReference type="Proteomes" id="UP001155144">
    <property type="component" value="Unassembled WGS sequence"/>
</dbReference>
<dbReference type="AlphaFoldDB" id="A0A840DLQ5"/>
<dbReference type="EMBL" id="JANUBL010000015">
    <property type="protein sequence ID" value="MCS4123013.1"/>
    <property type="molecule type" value="Genomic_DNA"/>
</dbReference>
<comment type="subcellular location">
    <subcellularLocation>
        <location evidence="5">Cytoplasm</location>
    </subcellularLocation>
</comment>
<dbReference type="SMR" id="A0A840DLQ5"/>
<keyword evidence="3 5" id="KW-0540">Nuclease</keyword>
<dbReference type="GO" id="GO:0016788">
    <property type="term" value="F:hydrolase activity, acting on ester bonds"/>
    <property type="evidence" value="ECO:0007669"/>
    <property type="project" value="UniProtKB-UniRule"/>
</dbReference>
<keyword evidence="1 5" id="KW-0963">Cytoplasm</keyword>
<evidence type="ECO:0000313" key="14">
    <source>
        <dbReference type="Proteomes" id="UP001155040"/>
    </source>
</evidence>
<dbReference type="EC" id="3.1.-.-" evidence="5"/>
<dbReference type="Proteomes" id="UP001155034">
    <property type="component" value="Unassembled WGS sequence"/>
</dbReference>
<keyword evidence="4 5" id="KW-0378">Hydrolase</keyword>
<dbReference type="Proteomes" id="UP001155010">
    <property type="component" value="Unassembled WGS sequence"/>
</dbReference>
<sequence>MSTLSSEARVVGIDVGTKRVGVAVADPLRLFAQPHGTYAPDEALDVLQALRDADGIARIVVGWPLTEEGTAEEATEMVEAYVERIREALGTVEVAREDERYTSEIAKDLLREAGVSQPGRYDKGRVDAAAAAVILQGFLNRTG</sequence>
<dbReference type="InterPro" id="IPR005227">
    <property type="entry name" value="YqgF"/>
</dbReference>
<dbReference type="OMA" id="MAFQTMI"/>
<dbReference type="Gene3D" id="3.30.420.140">
    <property type="entry name" value="YqgF/RNase H-like domain"/>
    <property type="match status" value="1"/>
</dbReference>
<evidence type="ECO:0000256" key="3">
    <source>
        <dbReference type="ARBA" id="ARBA00022722"/>
    </source>
</evidence>
<evidence type="ECO:0000313" key="12">
    <source>
        <dbReference type="EMBL" id="MCS4123013.1"/>
    </source>
</evidence>
<evidence type="ECO:0000256" key="4">
    <source>
        <dbReference type="ARBA" id="ARBA00022801"/>
    </source>
</evidence>
<protein>
    <recommendedName>
        <fullName evidence="5">Putative pre-16S rRNA nuclease</fullName>
        <ecNumber evidence="5">3.1.-.-</ecNumber>
    </recommendedName>
</protein>
<evidence type="ECO:0000313" key="7">
    <source>
        <dbReference type="EMBL" id="MCS3678981.1"/>
    </source>
</evidence>
<dbReference type="HAMAP" id="MF_00651">
    <property type="entry name" value="Nuclease_YqgF"/>
    <property type="match status" value="1"/>
</dbReference>
<dbReference type="SMART" id="SM00732">
    <property type="entry name" value="YqgFc"/>
    <property type="match status" value="1"/>
</dbReference>
<dbReference type="Proteomes" id="UP001155110">
    <property type="component" value="Unassembled WGS sequence"/>
</dbReference>
<dbReference type="GO" id="GO:0000967">
    <property type="term" value="P:rRNA 5'-end processing"/>
    <property type="evidence" value="ECO:0007669"/>
    <property type="project" value="UniProtKB-UniRule"/>
</dbReference>
<dbReference type="PANTHER" id="PTHR33317:SF4">
    <property type="entry name" value="POLYNUCLEOTIDYL TRANSFERASE, RIBONUCLEASE H-LIKE SUPERFAMILY PROTEIN"/>
    <property type="match status" value="1"/>
</dbReference>
<evidence type="ECO:0000256" key="5">
    <source>
        <dbReference type="HAMAP-Rule" id="MF_00651"/>
    </source>
</evidence>
<keyword evidence="2 5" id="KW-0690">Ribosome biogenesis</keyword>
<dbReference type="NCBIfam" id="TIGR00250">
    <property type="entry name" value="RNAse_H_YqgF"/>
    <property type="match status" value="1"/>
</dbReference>
<dbReference type="InterPro" id="IPR037027">
    <property type="entry name" value="YqgF/RNaseH-like_dom_sf"/>
</dbReference>